<dbReference type="AlphaFoldDB" id="A0A8S1AWL1"/>
<evidence type="ECO:0000259" key="1">
    <source>
        <dbReference type="Pfam" id="PF13843"/>
    </source>
</evidence>
<proteinExistence type="predicted"/>
<reference evidence="2 3" key="1">
    <citation type="submission" date="2020-04" db="EMBL/GenBank/DDBJ databases">
        <authorList>
            <person name="Wallbank WR R."/>
            <person name="Pardo Diaz C."/>
            <person name="Kozak K."/>
            <person name="Martin S."/>
            <person name="Jiggins C."/>
            <person name="Moest M."/>
            <person name="Warren A I."/>
            <person name="Byers J.R.P. K."/>
            <person name="Montejo-Kovacevich G."/>
            <person name="Yen C E."/>
        </authorList>
    </citation>
    <scope>NUCLEOTIDE SEQUENCE [LARGE SCALE GENOMIC DNA]</scope>
</reference>
<dbReference type="Pfam" id="PF13843">
    <property type="entry name" value="DDE_Tnp_1_7"/>
    <property type="match status" value="1"/>
</dbReference>
<gene>
    <name evidence="2" type="ORF">APLA_LOCUS13651</name>
</gene>
<sequence length="170" mass="19239">MLNKPAKNGIQFLVLVDAKSFYIFNLEVYAGKQPAEPYALSNSAFSVVERLIMPIFKTNRKMTFDNWFTSDELMMHLLTEDRLTSTGTVYKNKRCIPSAFLKTGKEPGTMFGFQKDISLVSYAPNKNKVVVVMSTLHQDDKIDESTGDQKKPEMITFYNSTKAGVDVVDE</sequence>
<dbReference type="Proteomes" id="UP000494256">
    <property type="component" value="Unassembled WGS sequence"/>
</dbReference>
<dbReference type="InterPro" id="IPR029526">
    <property type="entry name" value="PGBD"/>
</dbReference>
<dbReference type="OrthoDB" id="123207at2759"/>
<feature type="domain" description="PiggyBac transposable element-derived protein" evidence="1">
    <location>
        <begin position="3"/>
        <end position="169"/>
    </location>
</feature>
<dbReference type="EMBL" id="CADEBD010000360">
    <property type="protein sequence ID" value="CAB3251535.1"/>
    <property type="molecule type" value="Genomic_DNA"/>
</dbReference>
<accession>A0A8S1AWL1</accession>
<protein>
    <recommendedName>
        <fullName evidence="1">PiggyBac transposable element-derived protein domain-containing protein</fullName>
    </recommendedName>
</protein>
<comment type="caution">
    <text evidence="2">The sequence shown here is derived from an EMBL/GenBank/DDBJ whole genome shotgun (WGS) entry which is preliminary data.</text>
</comment>
<organism evidence="2 3">
    <name type="scientific">Arctia plantaginis</name>
    <name type="common">Wood tiger moth</name>
    <name type="synonym">Phalaena plantaginis</name>
    <dbReference type="NCBI Taxonomy" id="874455"/>
    <lineage>
        <taxon>Eukaryota</taxon>
        <taxon>Metazoa</taxon>
        <taxon>Ecdysozoa</taxon>
        <taxon>Arthropoda</taxon>
        <taxon>Hexapoda</taxon>
        <taxon>Insecta</taxon>
        <taxon>Pterygota</taxon>
        <taxon>Neoptera</taxon>
        <taxon>Endopterygota</taxon>
        <taxon>Lepidoptera</taxon>
        <taxon>Glossata</taxon>
        <taxon>Ditrysia</taxon>
        <taxon>Noctuoidea</taxon>
        <taxon>Erebidae</taxon>
        <taxon>Arctiinae</taxon>
        <taxon>Arctia</taxon>
    </lineage>
</organism>
<dbReference type="PANTHER" id="PTHR46599">
    <property type="entry name" value="PIGGYBAC TRANSPOSABLE ELEMENT-DERIVED PROTEIN 4"/>
    <property type="match status" value="1"/>
</dbReference>
<evidence type="ECO:0000313" key="2">
    <source>
        <dbReference type="EMBL" id="CAB3251535.1"/>
    </source>
</evidence>
<evidence type="ECO:0000313" key="3">
    <source>
        <dbReference type="Proteomes" id="UP000494256"/>
    </source>
</evidence>
<dbReference type="PANTHER" id="PTHR46599:SF6">
    <property type="entry name" value="DUAL SPECIFICITY PHOSPHATASE 26"/>
    <property type="match status" value="1"/>
</dbReference>
<name>A0A8S1AWL1_ARCPL</name>